<accession>A0A1X7LF55</accession>
<dbReference type="Pfam" id="PF01266">
    <property type="entry name" value="DAO"/>
    <property type="match status" value="1"/>
</dbReference>
<feature type="domain" description="FAD dependent oxidoreductase" evidence="3">
    <location>
        <begin position="22"/>
        <end position="416"/>
    </location>
</feature>
<organism evidence="4 5">
    <name type="scientific">Paraburkholderia susongensis</name>
    <dbReference type="NCBI Taxonomy" id="1515439"/>
    <lineage>
        <taxon>Bacteria</taxon>
        <taxon>Pseudomonadati</taxon>
        <taxon>Pseudomonadota</taxon>
        <taxon>Betaproteobacteria</taxon>
        <taxon>Burkholderiales</taxon>
        <taxon>Burkholderiaceae</taxon>
        <taxon>Paraburkholderia</taxon>
    </lineage>
</organism>
<dbReference type="AlphaFoldDB" id="A0A1X7LF55"/>
<evidence type="ECO:0000313" key="4">
    <source>
        <dbReference type="EMBL" id="SMG52003.1"/>
    </source>
</evidence>
<dbReference type="InterPro" id="IPR006076">
    <property type="entry name" value="FAD-dep_OxRdtase"/>
</dbReference>
<dbReference type="Gene3D" id="3.30.9.10">
    <property type="entry name" value="D-Amino Acid Oxidase, subunit A, domain 2"/>
    <property type="match status" value="1"/>
</dbReference>
<proteinExistence type="inferred from homology"/>
<dbReference type="Gene3D" id="3.50.50.60">
    <property type="entry name" value="FAD/NAD(P)-binding domain"/>
    <property type="match status" value="2"/>
</dbReference>
<dbReference type="InterPro" id="IPR036188">
    <property type="entry name" value="FAD/NAD-bd_sf"/>
</dbReference>
<dbReference type="NCBIfam" id="NF001933">
    <property type="entry name" value="PRK00711.1"/>
    <property type="match status" value="1"/>
</dbReference>
<dbReference type="EMBL" id="FXAT01000005">
    <property type="protein sequence ID" value="SMG52003.1"/>
    <property type="molecule type" value="Genomic_DNA"/>
</dbReference>
<name>A0A1X7LF55_9BURK</name>
<sequence>MAVHAHFGRLRFPGEGWLRMQVCVVGAGIVGLTGAYFLAREGHDVTVLESGEDVARGASFANGAQLSYSYVAPLADPSVLPHLPAWLLSSDSALRYVPRPDLRQWRWCMAFLRACRTATSNRTALELLQLGALSRAALHELVERESIDFSHVRNGKLVVYRDAHEFGLARKKVELLAEGGASQSALDRNGCIEVEPSLEFAGATIVGGIHTPSEEAGDCLQFCRALANVLRDRYRVRILTGTPVLGWVRQGGQVAAARIAEGEVRADAFVLSAGTSSVDLAEGLGLRLPIYPLTGYSLTAAAVPDRAPGINVTDLHRKVVYARLGEQLRVAGMVEITGADETQRDTRLATLIRHVKEIFPLAADYERAQTWCGHRPATPDSKPLVGATKYSNVWLNTGHGALGFTLACGTARLLTEVLHGRQTSVDAGAYSLSRLS</sequence>
<comment type="similarity">
    <text evidence="1">Belongs to the DadA oxidoreductase family.</text>
</comment>
<protein>
    <submittedName>
        <fullName evidence="4">D-amino acid dehydrogenase small subunit</fullName>
    </submittedName>
</protein>
<evidence type="ECO:0000259" key="3">
    <source>
        <dbReference type="Pfam" id="PF01266"/>
    </source>
</evidence>
<keyword evidence="2" id="KW-0560">Oxidoreductase</keyword>
<dbReference type="Proteomes" id="UP000193228">
    <property type="component" value="Unassembled WGS sequence"/>
</dbReference>
<dbReference type="GO" id="GO:0055130">
    <property type="term" value="P:D-alanine catabolic process"/>
    <property type="evidence" value="ECO:0007669"/>
    <property type="project" value="TreeGrafter"/>
</dbReference>
<dbReference type="GO" id="GO:0005886">
    <property type="term" value="C:plasma membrane"/>
    <property type="evidence" value="ECO:0007669"/>
    <property type="project" value="TreeGrafter"/>
</dbReference>
<gene>
    <name evidence="4" type="ORF">SAMN06265784_105528</name>
</gene>
<dbReference type="GO" id="GO:0005737">
    <property type="term" value="C:cytoplasm"/>
    <property type="evidence" value="ECO:0007669"/>
    <property type="project" value="TreeGrafter"/>
</dbReference>
<reference evidence="5" key="1">
    <citation type="submission" date="2017-04" db="EMBL/GenBank/DDBJ databases">
        <authorList>
            <person name="Varghese N."/>
            <person name="Submissions S."/>
        </authorList>
    </citation>
    <scope>NUCLEOTIDE SEQUENCE [LARGE SCALE GENOMIC DNA]</scope>
    <source>
        <strain evidence="5">LMG 29540</strain>
    </source>
</reference>
<dbReference type="SUPFAM" id="SSF51905">
    <property type="entry name" value="FAD/NAD(P)-binding domain"/>
    <property type="match status" value="1"/>
</dbReference>
<dbReference type="SUPFAM" id="SSF54373">
    <property type="entry name" value="FAD-linked reductases, C-terminal domain"/>
    <property type="match status" value="1"/>
</dbReference>
<dbReference type="GO" id="GO:0008718">
    <property type="term" value="F:D-amino-acid dehydrogenase activity"/>
    <property type="evidence" value="ECO:0007669"/>
    <property type="project" value="TreeGrafter"/>
</dbReference>
<dbReference type="PANTHER" id="PTHR13847:SF280">
    <property type="entry name" value="D-AMINO ACID DEHYDROGENASE"/>
    <property type="match status" value="1"/>
</dbReference>
<dbReference type="STRING" id="1515439.SAMN06265784_105528"/>
<keyword evidence="5" id="KW-1185">Reference proteome</keyword>
<evidence type="ECO:0000256" key="2">
    <source>
        <dbReference type="ARBA" id="ARBA00023002"/>
    </source>
</evidence>
<evidence type="ECO:0000256" key="1">
    <source>
        <dbReference type="ARBA" id="ARBA00009410"/>
    </source>
</evidence>
<dbReference type="PANTHER" id="PTHR13847">
    <property type="entry name" value="SARCOSINE DEHYDROGENASE-RELATED"/>
    <property type="match status" value="1"/>
</dbReference>
<evidence type="ECO:0000313" key="5">
    <source>
        <dbReference type="Proteomes" id="UP000193228"/>
    </source>
</evidence>